<evidence type="ECO:0000313" key="1">
    <source>
        <dbReference type="EMBL" id="KAJ7695965.1"/>
    </source>
</evidence>
<dbReference type="AlphaFoldDB" id="A0AAD7GI60"/>
<dbReference type="Proteomes" id="UP001221757">
    <property type="component" value="Unassembled WGS sequence"/>
</dbReference>
<proteinExistence type="predicted"/>
<reference evidence="1" key="1">
    <citation type="submission" date="2023-03" db="EMBL/GenBank/DDBJ databases">
        <title>Massive genome expansion in bonnet fungi (Mycena s.s.) driven by repeated elements and novel gene families across ecological guilds.</title>
        <authorList>
            <consortium name="Lawrence Berkeley National Laboratory"/>
            <person name="Harder C.B."/>
            <person name="Miyauchi S."/>
            <person name="Viragh M."/>
            <person name="Kuo A."/>
            <person name="Thoen E."/>
            <person name="Andreopoulos B."/>
            <person name="Lu D."/>
            <person name="Skrede I."/>
            <person name="Drula E."/>
            <person name="Henrissat B."/>
            <person name="Morin E."/>
            <person name="Kohler A."/>
            <person name="Barry K."/>
            <person name="LaButti K."/>
            <person name="Morin E."/>
            <person name="Salamov A."/>
            <person name="Lipzen A."/>
            <person name="Mereny Z."/>
            <person name="Hegedus B."/>
            <person name="Baldrian P."/>
            <person name="Stursova M."/>
            <person name="Weitz H."/>
            <person name="Taylor A."/>
            <person name="Grigoriev I.V."/>
            <person name="Nagy L.G."/>
            <person name="Martin F."/>
            <person name="Kauserud H."/>
        </authorList>
    </citation>
    <scope>NUCLEOTIDE SEQUENCE</scope>
    <source>
        <strain evidence="1">CBHHK067</strain>
    </source>
</reference>
<gene>
    <name evidence="1" type="ORF">B0H17DRAFT_411927</name>
</gene>
<sequence length="80" mass="8899">MLRHEACALHRFAGHPSIPAVDAWARIAPYSTTFPGLSVADRYATDVKAQPLLFKGSQCLVPHPRRVFEPLCTLFTCYSP</sequence>
<comment type="caution">
    <text evidence="1">The sequence shown here is derived from an EMBL/GenBank/DDBJ whole genome shotgun (WGS) entry which is preliminary data.</text>
</comment>
<dbReference type="EMBL" id="JARKIE010000036">
    <property type="protein sequence ID" value="KAJ7695965.1"/>
    <property type="molecule type" value="Genomic_DNA"/>
</dbReference>
<organism evidence="1 2">
    <name type="scientific">Mycena rosella</name>
    <name type="common">Pink bonnet</name>
    <name type="synonym">Agaricus rosellus</name>
    <dbReference type="NCBI Taxonomy" id="1033263"/>
    <lineage>
        <taxon>Eukaryota</taxon>
        <taxon>Fungi</taxon>
        <taxon>Dikarya</taxon>
        <taxon>Basidiomycota</taxon>
        <taxon>Agaricomycotina</taxon>
        <taxon>Agaricomycetes</taxon>
        <taxon>Agaricomycetidae</taxon>
        <taxon>Agaricales</taxon>
        <taxon>Marasmiineae</taxon>
        <taxon>Mycenaceae</taxon>
        <taxon>Mycena</taxon>
    </lineage>
</organism>
<evidence type="ECO:0000313" key="2">
    <source>
        <dbReference type="Proteomes" id="UP001221757"/>
    </source>
</evidence>
<accession>A0AAD7GI60</accession>
<protein>
    <submittedName>
        <fullName evidence="1">Uncharacterized protein</fullName>
    </submittedName>
</protein>
<name>A0AAD7GI60_MYCRO</name>
<keyword evidence="2" id="KW-1185">Reference proteome</keyword>